<keyword evidence="2" id="KW-1185">Reference proteome</keyword>
<dbReference type="EMBL" id="JAENGY010000237">
    <property type="protein sequence ID" value="KAG6968510.1"/>
    <property type="molecule type" value="Genomic_DNA"/>
</dbReference>
<dbReference type="PANTHER" id="PTHR40866">
    <property type="entry name" value="BED-TYPE DOMAIN-CONTAINING PROTEIN"/>
    <property type="match status" value="1"/>
</dbReference>
<comment type="caution">
    <text evidence="1">The sequence shown here is derived from an EMBL/GenBank/DDBJ whole genome shotgun (WGS) entry which is preliminary data.</text>
</comment>
<evidence type="ECO:0000313" key="2">
    <source>
        <dbReference type="Proteomes" id="UP000709295"/>
    </source>
</evidence>
<organism evidence="1 2">
    <name type="scientific">Phytophthora aleatoria</name>
    <dbReference type="NCBI Taxonomy" id="2496075"/>
    <lineage>
        <taxon>Eukaryota</taxon>
        <taxon>Sar</taxon>
        <taxon>Stramenopiles</taxon>
        <taxon>Oomycota</taxon>
        <taxon>Peronosporomycetes</taxon>
        <taxon>Peronosporales</taxon>
        <taxon>Peronosporaceae</taxon>
        <taxon>Phytophthora</taxon>
    </lineage>
</organism>
<proteinExistence type="predicted"/>
<dbReference type="AlphaFoldDB" id="A0A8J5J1Q8"/>
<dbReference type="Proteomes" id="UP000709295">
    <property type="component" value="Unassembled WGS sequence"/>
</dbReference>
<sequence>MCEKARTRKYRHIKPVSVKSLKKHMHGAEELVQDRINSQLQGQKVGFGIDAWTGDGTHFIVVIAWTPKDKFLFCFSTLEDESDMRSDSIIDLLDDVLDTYAIDIS</sequence>
<reference evidence="1" key="1">
    <citation type="submission" date="2021-01" db="EMBL/GenBank/DDBJ databases">
        <title>Phytophthora aleatoria, a newly-described species from Pinus radiata is distinct from Phytophthora cactorum isolates based on comparative genomics.</title>
        <authorList>
            <person name="Mcdougal R."/>
            <person name="Panda P."/>
            <person name="Williams N."/>
            <person name="Studholme D.J."/>
        </authorList>
    </citation>
    <scope>NUCLEOTIDE SEQUENCE</scope>
    <source>
        <strain evidence="1">NZFS 4037</strain>
    </source>
</reference>
<name>A0A8J5J1Q8_9STRA</name>
<evidence type="ECO:0000313" key="1">
    <source>
        <dbReference type="EMBL" id="KAG6968510.1"/>
    </source>
</evidence>
<accession>A0A8J5J1Q8</accession>
<protein>
    <submittedName>
        <fullName evidence="1">Uncharacterized protein</fullName>
    </submittedName>
</protein>
<gene>
    <name evidence="1" type="ORF">JG688_00005775</name>
</gene>
<dbReference type="PANTHER" id="PTHR40866:SF1">
    <property type="entry name" value="BED-TYPE DOMAIN-CONTAINING PROTEIN"/>
    <property type="match status" value="1"/>
</dbReference>